<sequence>MQSGRKISGCGLLVMWLMGVTLSAQAGQCPDWSQERLALESHALAEHIEIWDRAYHDQGESLIDDELYDQAVARLTNWQACLGEQVSHQPLSRVTSSRGTLDHPFAQTGLNKVDDDGVRRFTSRRDNLWIQPKVDGVAVTLRYQDGELVEAVSRGDGERGQNWTARAQQIPAVPNTLLSPLSVVLQGELYWRLKDHIQARNPATGARGAVAGAMAQASPTSQTLEQIGLFVWDRPDGPTDMATRLAELTALGFDTADYTHHLNDQRDATYWRETWFNSPLPFATDGVVLKQAERPGVRRWSSAPPEWAVAWKYPTQQALAQVRGVEFRVGRTGRVTPLLWLYPVTLEGRRISRVSLGSLERWQTWDVRPGDQVAVTLAGLTIPQVTEVVWQTRERAALSAPSPERYHLLSCFTLTPGCEAQLLARLSFLSDQLGMQGVGEGTWQALIEADVVTELLGWMELTPAQLRQAQGIGEVRAAALEAQFDAARAAPYSAWLAALGMPPGANARLGDWDTLADYSRADWQSTSGVGAMRAEALAAFFSHSEVQRMAAQLQQAGVSGF</sequence>
<dbReference type="InterPro" id="IPR033136">
    <property type="entry name" value="DNA_ligase_CS"/>
</dbReference>
<dbReference type="SUPFAM" id="SSF50249">
    <property type="entry name" value="Nucleic acid-binding proteins"/>
    <property type="match status" value="1"/>
</dbReference>
<dbReference type="PIRSF" id="PIRSF001604">
    <property type="entry name" value="LigA"/>
    <property type="match status" value="1"/>
</dbReference>
<evidence type="ECO:0000256" key="1">
    <source>
        <dbReference type="ARBA" id="ARBA00022598"/>
    </source>
</evidence>
<dbReference type="Pfam" id="PF01653">
    <property type="entry name" value="DNA_ligase_aden"/>
    <property type="match status" value="1"/>
</dbReference>
<dbReference type="Pfam" id="PF03120">
    <property type="entry name" value="OB_DNA_ligase"/>
    <property type="match status" value="1"/>
</dbReference>
<keyword evidence="11" id="KW-1185">Reference proteome</keyword>
<dbReference type="InterPro" id="IPR013839">
    <property type="entry name" value="DNAligase_adenylation"/>
</dbReference>
<keyword evidence="5 7" id="KW-0234">DNA repair</keyword>
<dbReference type="HAMAP" id="MF_01587">
    <property type="entry name" value="DNA_ligase_B"/>
    <property type="match status" value="1"/>
</dbReference>
<dbReference type="NCBIfam" id="NF005987">
    <property type="entry name" value="PRK08097.1"/>
    <property type="match status" value="1"/>
</dbReference>
<dbReference type="SMART" id="SM00532">
    <property type="entry name" value="LIGANc"/>
    <property type="match status" value="1"/>
</dbReference>
<dbReference type="PANTHER" id="PTHR47810">
    <property type="entry name" value="DNA LIGASE"/>
    <property type="match status" value="1"/>
</dbReference>
<gene>
    <name evidence="7" type="primary">ligB</name>
    <name evidence="10" type="ORF">CPA45_21805</name>
</gene>
<feature type="active site" description="N6-AMP-lysine intermediate" evidence="7">
    <location>
        <position position="133"/>
    </location>
</feature>
<evidence type="ECO:0000256" key="3">
    <source>
        <dbReference type="ARBA" id="ARBA00022763"/>
    </source>
</evidence>
<dbReference type="Proteomes" id="UP000218677">
    <property type="component" value="Unassembled WGS sequence"/>
</dbReference>
<evidence type="ECO:0000313" key="11">
    <source>
        <dbReference type="Proteomes" id="UP000218677"/>
    </source>
</evidence>
<keyword evidence="4 7" id="KW-0520">NAD</keyword>
<dbReference type="OrthoDB" id="9759736at2"/>
<dbReference type="EC" id="6.5.1.2" evidence="7"/>
<evidence type="ECO:0000256" key="6">
    <source>
        <dbReference type="ARBA" id="ARBA00034005"/>
    </source>
</evidence>
<keyword evidence="3 7" id="KW-0227">DNA damage</keyword>
<keyword evidence="1 7" id="KW-0436">Ligase</keyword>
<evidence type="ECO:0000256" key="4">
    <source>
        <dbReference type="ARBA" id="ARBA00023027"/>
    </source>
</evidence>
<feature type="signal peptide" evidence="8">
    <location>
        <begin position="1"/>
        <end position="26"/>
    </location>
</feature>
<name>A0A2A4HGQ7_9GAMM</name>
<dbReference type="Gene3D" id="1.10.287.610">
    <property type="entry name" value="Helix hairpin bin"/>
    <property type="match status" value="1"/>
</dbReference>
<dbReference type="InterPro" id="IPR010994">
    <property type="entry name" value="RuvA_2-like"/>
</dbReference>
<comment type="similarity">
    <text evidence="7">Belongs to the NAD-dependent DNA ligase family. LigB subfamily.</text>
</comment>
<dbReference type="InterPro" id="IPR012340">
    <property type="entry name" value="NA-bd_OB-fold"/>
</dbReference>
<dbReference type="Gene3D" id="2.40.50.140">
    <property type="entry name" value="Nucleic acid-binding proteins"/>
    <property type="match status" value="1"/>
</dbReference>
<evidence type="ECO:0000256" key="2">
    <source>
        <dbReference type="ARBA" id="ARBA00022705"/>
    </source>
</evidence>
<dbReference type="AlphaFoldDB" id="A0A2A4HGQ7"/>
<reference evidence="11" key="1">
    <citation type="submission" date="2017-09" db="EMBL/GenBank/DDBJ databases">
        <authorList>
            <person name="Cho G.-S."/>
            <person name="Oguntoyinbo F.A."/>
            <person name="Cnockaert M."/>
            <person name="Kabisch J."/>
            <person name="Neve H."/>
            <person name="Bockelmann W."/>
            <person name="Wenning M."/>
            <person name="Franz C.M."/>
            <person name="Vandamme P."/>
        </authorList>
    </citation>
    <scope>NUCLEOTIDE SEQUENCE [LARGE SCALE GENOMIC DNA]</scope>
    <source>
        <strain evidence="11">MBT G8648</strain>
    </source>
</reference>
<dbReference type="SUPFAM" id="SSF47781">
    <property type="entry name" value="RuvA domain 2-like"/>
    <property type="match status" value="1"/>
</dbReference>
<feature type="chain" id="PRO_5012923879" description="DNA ligase B" evidence="8">
    <location>
        <begin position="27"/>
        <end position="561"/>
    </location>
</feature>
<dbReference type="InterPro" id="IPR004150">
    <property type="entry name" value="NAD_DNA_ligase_OB"/>
</dbReference>
<dbReference type="InterPro" id="IPR050326">
    <property type="entry name" value="NAD_dep_DNA_ligaseB"/>
</dbReference>
<evidence type="ECO:0000259" key="9">
    <source>
        <dbReference type="SMART" id="SM00532"/>
    </source>
</evidence>
<dbReference type="RefSeq" id="WP_096655309.1">
    <property type="nucleotide sequence ID" value="NZ_NWUX01000037.1"/>
</dbReference>
<evidence type="ECO:0000256" key="8">
    <source>
        <dbReference type="SAM" id="SignalP"/>
    </source>
</evidence>
<dbReference type="InterPro" id="IPR001679">
    <property type="entry name" value="DNA_ligase"/>
</dbReference>
<comment type="caution">
    <text evidence="10">The sequence shown here is derived from an EMBL/GenBank/DDBJ whole genome shotgun (WGS) entry which is preliminary data.</text>
</comment>
<evidence type="ECO:0000256" key="7">
    <source>
        <dbReference type="HAMAP-Rule" id="MF_01587"/>
    </source>
</evidence>
<dbReference type="GO" id="GO:0003911">
    <property type="term" value="F:DNA ligase (NAD+) activity"/>
    <property type="evidence" value="ECO:0007669"/>
    <property type="project" value="UniProtKB-UniRule"/>
</dbReference>
<dbReference type="Gene3D" id="3.30.470.30">
    <property type="entry name" value="DNA ligase/mRNA capping enzyme"/>
    <property type="match status" value="1"/>
</dbReference>
<evidence type="ECO:0000256" key="5">
    <source>
        <dbReference type="ARBA" id="ARBA00023204"/>
    </source>
</evidence>
<dbReference type="InterPro" id="IPR020923">
    <property type="entry name" value="DNA_ligase_B"/>
</dbReference>
<dbReference type="Gene3D" id="1.10.150.20">
    <property type="entry name" value="5' to 3' exonuclease, C-terminal subdomain"/>
    <property type="match status" value="1"/>
</dbReference>
<accession>A0A2A4HGQ7</accession>
<comment type="function">
    <text evidence="7">Catalyzes the formation of phosphodiester linkages between 5'-phosphoryl and 3'-hydroxyl groups in double-stranded DNA using NAD as a coenzyme and as the energy source for the reaction.</text>
</comment>
<dbReference type="InterPro" id="IPR013840">
    <property type="entry name" value="DNAligase_N"/>
</dbReference>
<feature type="domain" description="NAD-dependent DNA ligase N-terminal" evidence="9">
    <location>
        <begin position="36"/>
        <end position="434"/>
    </location>
</feature>
<keyword evidence="8" id="KW-0732">Signal</keyword>
<dbReference type="GO" id="GO:0006281">
    <property type="term" value="P:DNA repair"/>
    <property type="evidence" value="ECO:0007669"/>
    <property type="project" value="UniProtKB-KW"/>
</dbReference>
<organism evidence="10 11">
    <name type="scientific">Vreelandella nigrificans</name>
    <dbReference type="NCBI Taxonomy" id="2042704"/>
    <lineage>
        <taxon>Bacteria</taxon>
        <taxon>Pseudomonadati</taxon>
        <taxon>Pseudomonadota</taxon>
        <taxon>Gammaproteobacteria</taxon>
        <taxon>Oceanospirillales</taxon>
        <taxon>Halomonadaceae</taxon>
        <taxon>Vreelandella</taxon>
    </lineage>
</organism>
<dbReference type="GO" id="GO:0006260">
    <property type="term" value="P:DNA replication"/>
    <property type="evidence" value="ECO:0007669"/>
    <property type="project" value="UniProtKB-KW"/>
</dbReference>
<evidence type="ECO:0000313" key="10">
    <source>
        <dbReference type="EMBL" id="PCF93547.1"/>
    </source>
</evidence>
<proteinExistence type="inferred from homology"/>
<dbReference type="PANTHER" id="PTHR47810:SF1">
    <property type="entry name" value="DNA LIGASE B"/>
    <property type="match status" value="1"/>
</dbReference>
<keyword evidence="2 7" id="KW-0235">DNA replication</keyword>
<dbReference type="SUPFAM" id="SSF56091">
    <property type="entry name" value="DNA ligase/mRNA capping enzyme, catalytic domain"/>
    <property type="match status" value="1"/>
</dbReference>
<dbReference type="PROSITE" id="PS01056">
    <property type="entry name" value="DNA_LIGASE_N2"/>
    <property type="match status" value="1"/>
</dbReference>
<comment type="catalytic activity">
    <reaction evidence="6 7">
        <text>NAD(+) + (deoxyribonucleotide)n-3'-hydroxyl + 5'-phospho-(deoxyribonucleotide)m = (deoxyribonucleotide)n+m + AMP + beta-nicotinamide D-nucleotide.</text>
        <dbReference type="EC" id="6.5.1.2"/>
    </reaction>
</comment>
<protein>
    <recommendedName>
        <fullName evidence="7">DNA ligase B</fullName>
        <ecNumber evidence="7">6.5.1.2</ecNumber>
    </recommendedName>
    <alternativeName>
        <fullName evidence="7">Polydeoxyribonucleotide synthase [NAD(+)] B</fullName>
    </alternativeName>
</protein>
<dbReference type="EMBL" id="NWUX01000037">
    <property type="protein sequence ID" value="PCF93547.1"/>
    <property type="molecule type" value="Genomic_DNA"/>
</dbReference>